<dbReference type="Proteomes" id="UP000031552">
    <property type="component" value="Unassembled WGS sequence"/>
</dbReference>
<dbReference type="SUPFAM" id="SSF48452">
    <property type="entry name" value="TPR-like"/>
    <property type="match status" value="1"/>
</dbReference>
<dbReference type="AlphaFoldDB" id="A0A090D064"/>
<protein>
    <submittedName>
        <fullName evidence="2">Uncharacterized protein</fullName>
    </submittedName>
</protein>
<keyword evidence="1" id="KW-0802">TPR repeat</keyword>
<dbReference type="RefSeq" id="WP_041018228.1">
    <property type="nucleotide sequence ID" value="NZ_CCEJ010000009.1"/>
</dbReference>
<keyword evidence="3" id="KW-1185">Reference proteome</keyword>
<feature type="repeat" description="TPR" evidence="1">
    <location>
        <begin position="51"/>
        <end position="84"/>
    </location>
</feature>
<comment type="caution">
    <text evidence="2">The sequence shown here is derived from an EMBL/GenBank/DDBJ whole genome shotgun (WGS) entry which is preliminary data.</text>
</comment>
<dbReference type="Gene3D" id="1.25.40.10">
    <property type="entry name" value="Tetratricopeptide repeat domain"/>
    <property type="match status" value="1"/>
</dbReference>
<sequence length="132" mass="14995">MSRINWLEKLKWNEEQIEDIQNAAYAYIKQGKYDIALPFFEALVVLEPDNPYNSQTLGALHLQLGHAKEAIRALDQALKIEADHGPTLLNLTKALFMLGKRDEGLKLAHILKNEKDLSISNVARALILAYER</sequence>
<gene>
    <name evidence="2" type="ORF">CSEC_1869</name>
</gene>
<dbReference type="EMBL" id="CCEJ010000009">
    <property type="protein sequence ID" value="CDR34676.1"/>
    <property type="molecule type" value="Genomic_DNA"/>
</dbReference>
<evidence type="ECO:0000313" key="2">
    <source>
        <dbReference type="EMBL" id="CDR34676.1"/>
    </source>
</evidence>
<dbReference type="SMART" id="SM00028">
    <property type="entry name" value="TPR"/>
    <property type="match status" value="2"/>
</dbReference>
<reference evidence="2" key="1">
    <citation type="submission" date="2013-12" db="EMBL/GenBank/DDBJ databases">
        <authorList>
            <person name="Linke B."/>
        </authorList>
    </citation>
    <scope>NUCLEOTIDE SEQUENCE [LARGE SCALE GENOMIC DNA]</scope>
    <source>
        <strain evidence="2">CRIB-18</strain>
    </source>
</reference>
<name>A0A090D064_9BACT</name>
<evidence type="ECO:0000256" key="1">
    <source>
        <dbReference type="PROSITE-ProRule" id="PRU00339"/>
    </source>
</evidence>
<organism evidence="2 3">
    <name type="scientific">Candidatus Criblamydia sequanensis CRIB-18</name>
    <dbReference type="NCBI Taxonomy" id="1437425"/>
    <lineage>
        <taxon>Bacteria</taxon>
        <taxon>Pseudomonadati</taxon>
        <taxon>Chlamydiota</taxon>
        <taxon>Chlamydiia</taxon>
        <taxon>Parachlamydiales</taxon>
        <taxon>Candidatus Criblamydiaceae</taxon>
        <taxon>Candidatus Criblamydia</taxon>
    </lineage>
</organism>
<dbReference type="PROSITE" id="PS50005">
    <property type="entry name" value="TPR"/>
    <property type="match status" value="2"/>
</dbReference>
<dbReference type="STRING" id="1437425.CSEC_1869"/>
<evidence type="ECO:0000313" key="3">
    <source>
        <dbReference type="Proteomes" id="UP000031552"/>
    </source>
</evidence>
<feature type="repeat" description="TPR" evidence="1">
    <location>
        <begin position="17"/>
        <end position="50"/>
    </location>
</feature>
<dbReference type="InterPro" id="IPR019734">
    <property type="entry name" value="TPR_rpt"/>
</dbReference>
<proteinExistence type="predicted"/>
<dbReference type="eggNOG" id="COG0457">
    <property type="taxonomic scope" value="Bacteria"/>
</dbReference>
<dbReference type="Pfam" id="PF12895">
    <property type="entry name" value="ANAPC3"/>
    <property type="match status" value="1"/>
</dbReference>
<reference evidence="2" key="2">
    <citation type="submission" date="2014-09" db="EMBL/GenBank/DDBJ databases">
        <title>Criblamydia sequanensis harbors a mega-plasmid encoding arsenite resistance.</title>
        <authorList>
            <person name="Bertelli C."/>
            <person name="Goesmann A."/>
            <person name="Greub G."/>
        </authorList>
    </citation>
    <scope>NUCLEOTIDE SEQUENCE [LARGE SCALE GENOMIC DNA]</scope>
    <source>
        <strain evidence="2">CRIB-18</strain>
    </source>
</reference>
<accession>A0A090D064</accession>
<dbReference type="InterPro" id="IPR011990">
    <property type="entry name" value="TPR-like_helical_dom_sf"/>
</dbReference>
<dbReference type="OrthoDB" id="21133at2"/>